<reference evidence="2 3" key="1">
    <citation type="journal article" date="2022" name="bioRxiv">
        <title>Ecology and evolution of chlamydial symbionts of arthropods.</title>
        <authorList>
            <person name="Halter T."/>
            <person name="Koestlbacher S."/>
            <person name="Collingro A."/>
            <person name="Sixt B.S."/>
            <person name="Toenshoff E.R."/>
            <person name="Hendrickx F."/>
            <person name="Kostanjsek R."/>
            <person name="Horn M."/>
        </authorList>
    </citation>
    <scope>NUCLEOTIDE SEQUENCE [LARGE SCALE GENOMIC DNA]</scope>
    <source>
        <strain evidence="2">W744xW776</strain>
    </source>
</reference>
<keyword evidence="1" id="KW-0472">Membrane</keyword>
<feature type="transmembrane region" description="Helical" evidence="1">
    <location>
        <begin position="68"/>
        <end position="92"/>
    </location>
</feature>
<protein>
    <submittedName>
        <fullName evidence="2">Uncharacterized protein</fullName>
    </submittedName>
</protein>
<keyword evidence="1" id="KW-1133">Transmembrane helix</keyword>
<feature type="transmembrane region" description="Helical" evidence="1">
    <location>
        <begin position="7"/>
        <end position="26"/>
    </location>
</feature>
<organism evidence="2 3">
    <name type="scientific">Candidatus Rhabdochlamydia oedothoracis</name>
    <dbReference type="NCBI Taxonomy" id="2720720"/>
    <lineage>
        <taxon>Bacteria</taxon>
        <taxon>Pseudomonadati</taxon>
        <taxon>Chlamydiota</taxon>
        <taxon>Chlamydiia</taxon>
        <taxon>Parachlamydiales</taxon>
        <taxon>Candidatus Rhabdochlamydiaceae</taxon>
        <taxon>Candidatus Rhabdochlamydia</taxon>
    </lineage>
</organism>
<feature type="transmembrane region" description="Helical" evidence="1">
    <location>
        <begin position="104"/>
        <end position="122"/>
    </location>
</feature>
<dbReference type="RefSeq" id="WP_215216412.1">
    <property type="nucleotide sequence ID" value="NZ_CP075587.1"/>
</dbReference>
<proteinExistence type="predicted"/>
<gene>
    <name evidence="2" type="ORF">RHABOEDO_000129</name>
</gene>
<keyword evidence="1" id="KW-0812">Transmembrane</keyword>
<accession>A0ABX8V4A2</accession>
<dbReference type="Proteomes" id="UP000826014">
    <property type="component" value="Chromosome"/>
</dbReference>
<sequence length="123" mass="14241">MDISIELARVFGPFLLILGLWMLFYHHNAHKIMTSMKSTPAIFYCHGSINLLIGLFILNEYNYWDMSLFVLISILGWLFLIRGLMILFFPQLLVKCTMSSNSSIRLNGIFPLIYGILLCWIGF</sequence>
<evidence type="ECO:0000313" key="3">
    <source>
        <dbReference type="Proteomes" id="UP000826014"/>
    </source>
</evidence>
<dbReference type="EMBL" id="CP075587">
    <property type="protein sequence ID" value="QYF48039.1"/>
    <property type="molecule type" value="Genomic_DNA"/>
</dbReference>
<evidence type="ECO:0000313" key="2">
    <source>
        <dbReference type="EMBL" id="QYF48039.1"/>
    </source>
</evidence>
<keyword evidence="3" id="KW-1185">Reference proteome</keyword>
<evidence type="ECO:0000256" key="1">
    <source>
        <dbReference type="SAM" id="Phobius"/>
    </source>
</evidence>
<feature type="transmembrane region" description="Helical" evidence="1">
    <location>
        <begin position="41"/>
        <end position="61"/>
    </location>
</feature>
<name>A0ABX8V4A2_9BACT</name>